<protein>
    <recommendedName>
        <fullName evidence="2">DNA polymerase delta subunit 3</fullName>
    </recommendedName>
</protein>
<evidence type="ECO:0000313" key="6">
    <source>
        <dbReference type="EMBL" id="CDQ89459.1"/>
    </source>
</evidence>
<keyword evidence="5" id="KW-0472">Membrane</keyword>
<dbReference type="Pfam" id="PF09507">
    <property type="entry name" value="CDC27"/>
    <property type="match status" value="1"/>
</dbReference>
<organism evidence="6 7">
    <name type="scientific">Oncorhynchus mykiss</name>
    <name type="common">Rainbow trout</name>
    <name type="synonym">Salmo gairdneri</name>
    <dbReference type="NCBI Taxonomy" id="8022"/>
    <lineage>
        <taxon>Eukaryota</taxon>
        <taxon>Metazoa</taxon>
        <taxon>Chordata</taxon>
        <taxon>Craniata</taxon>
        <taxon>Vertebrata</taxon>
        <taxon>Euteleostomi</taxon>
        <taxon>Actinopterygii</taxon>
        <taxon>Neopterygii</taxon>
        <taxon>Teleostei</taxon>
        <taxon>Protacanthopterygii</taxon>
        <taxon>Salmoniformes</taxon>
        <taxon>Salmonidae</taxon>
        <taxon>Salmoninae</taxon>
        <taxon>Oncorhynchus</taxon>
    </lineage>
</organism>
<name>A0A060YJ34_ONCMY</name>
<evidence type="ECO:0000256" key="1">
    <source>
        <dbReference type="ARBA" id="ARBA00004123"/>
    </source>
</evidence>
<sequence>MTFLWIILMNLSTTSILSMLYHYLDRKRNESSALLHATYLVSGKFVKNDTTCHKVSLVQEDQLEDVKSKQSLTVSVQCSEGNSGPLYSADYDAVKENLRNCSRYSAICCADAVSMSSTGAAGS</sequence>
<dbReference type="Proteomes" id="UP000193380">
    <property type="component" value="Unassembled WGS sequence"/>
</dbReference>
<gene>
    <name evidence="6" type="ORF">GSONMT00057884001</name>
</gene>
<reference evidence="6" key="2">
    <citation type="submission" date="2014-03" db="EMBL/GenBank/DDBJ databases">
        <authorList>
            <person name="Genoscope - CEA"/>
        </authorList>
    </citation>
    <scope>NUCLEOTIDE SEQUENCE</scope>
</reference>
<keyword evidence="3" id="KW-0235">DNA replication</keyword>
<comment type="subcellular location">
    <subcellularLocation>
        <location evidence="1">Nucleus</location>
    </subcellularLocation>
</comment>
<dbReference type="Gene3D" id="3.90.1030.20">
    <property type="entry name" value="DNA polymerase delta, p66 (Cdc27) subunit, wHTH domain"/>
    <property type="match status" value="1"/>
</dbReference>
<dbReference type="GO" id="GO:0003887">
    <property type="term" value="F:DNA-directed DNA polymerase activity"/>
    <property type="evidence" value="ECO:0007669"/>
    <property type="project" value="TreeGrafter"/>
</dbReference>
<evidence type="ECO:0000256" key="2">
    <source>
        <dbReference type="ARBA" id="ARBA00017589"/>
    </source>
</evidence>
<dbReference type="InterPro" id="IPR041913">
    <property type="entry name" value="POLD3_sf"/>
</dbReference>
<dbReference type="PANTHER" id="PTHR17598:SF13">
    <property type="entry name" value="DNA POLYMERASE DELTA SUBUNIT 3"/>
    <property type="match status" value="1"/>
</dbReference>
<dbReference type="PANTHER" id="PTHR17598">
    <property type="entry name" value="DNA POLYMERASE DELTA SUBUNIT 3"/>
    <property type="match status" value="1"/>
</dbReference>
<feature type="transmembrane region" description="Helical" evidence="5">
    <location>
        <begin position="6"/>
        <end position="24"/>
    </location>
</feature>
<evidence type="ECO:0000256" key="3">
    <source>
        <dbReference type="ARBA" id="ARBA00022705"/>
    </source>
</evidence>
<dbReference type="EMBL" id="FR909530">
    <property type="protein sequence ID" value="CDQ89459.1"/>
    <property type="molecule type" value="Genomic_DNA"/>
</dbReference>
<proteinExistence type="predicted"/>
<dbReference type="GO" id="GO:0043625">
    <property type="term" value="C:delta DNA polymerase complex"/>
    <property type="evidence" value="ECO:0007669"/>
    <property type="project" value="InterPro"/>
</dbReference>
<dbReference type="STRING" id="8022.A0A060YJ34"/>
<keyword evidence="5" id="KW-1133">Transmembrane helix</keyword>
<dbReference type="GO" id="GO:0006297">
    <property type="term" value="P:nucleotide-excision repair, DNA gap filling"/>
    <property type="evidence" value="ECO:0007669"/>
    <property type="project" value="TreeGrafter"/>
</dbReference>
<dbReference type="PaxDb" id="8022-A0A060YJ34"/>
<reference evidence="6" key="1">
    <citation type="journal article" date="2014" name="Nat. Commun.">
        <title>The rainbow trout genome provides novel insights into evolution after whole-genome duplication in vertebrates.</title>
        <authorList>
            <person name="Berthelot C."/>
            <person name="Brunet F."/>
            <person name="Chalopin D."/>
            <person name="Juanchich A."/>
            <person name="Bernard M."/>
            <person name="Noel B."/>
            <person name="Bento P."/>
            <person name="Da Silva C."/>
            <person name="Labadie K."/>
            <person name="Alberti A."/>
            <person name="Aury J.M."/>
            <person name="Louis A."/>
            <person name="Dehais P."/>
            <person name="Bardou P."/>
            <person name="Montfort J."/>
            <person name="Klopp C."/>
            <person name="Cabau C."/>
            <person name="Gaspin C."/>
            <person name="Thorgaard G.H."/>
            <person name="Boussaha M."/>
            <person name="Quillet E."/>
            <person name="Guyomard R."/>
            <person name="Galiana D."/>
            <person name="Bobe J."/>
            <person name="Volff J.N."/>
            <person name="Genet C."/>
            <person name="Wincker P."/>
            <person name="Jaillon O."/>
            <person name="Roest Crollius H."/>
            <person name="Guiguen Y."/>
        </authorList>
    </citation>
    <scope>NUCLEOTIDE SEQUENCE [LARGE SCALE GENOMIC DNA]</scope>
</reference>
<keyword evidence="4" id="KW-0539">Nucleus</keyword>
<accession>A0A060YJ34</accession>
<evidence type="ECO:0000256" key="5">
    <source>
        <dbReference type="SAM" id="Phobius"/>
    </source>
</evidence>
<dbReference type="InterPro" id="IPR019038">
    <property type="entry name" value="POLD3"/>
</dbReference>
<dbReference type="GO" id="GO:0006271">
    <property type="term" value="P:DNA strand elongation involved in DNA replication"/>
    <property type="evidence" value="ECO:0007669"/>
    <property type="project" value="TreeGrafter"/>
</dbReference>
<evidence type="ECO:0000313" key="7">
    <source>
        <dbReference type="Proteomes" id="UP000193380"/>
    </source>
</evidence>
<dbReference type="GO" id="GO:1904161">
    <property type="term" value="P:DNA synthesis involved in UV-damage excision repair"/>
    <property type="evidence" value="ECO:0007669"/>
    <property type="project" value="TreeGrafter"/>
</dbReference>
<dbReference type="AlphaFoldDB" id="A0A060YJ34"/>
<keyword evidence="5" id="KW-0812">Transmembrane</keyword>
<evidence type="ECO:0000256" key="4">
    <source>
        <dbReference type="ARBA" id="ARBA00023242"/>
    </source>
</evidence>